<protein>
    <submittedName>
        <fullName evidence="2">Membrane protein</fullName>
    </submittedName>
</protein>
<dbReference type="PATRIC" id="fig|405446.3.peg.2959"/>
<dbReference type="AlphaFoldDB" id="A0A0R0C6F2"/>
<reference evidence="2 3" key="1">
    <citation type="submission" date="2015-05" db="EMBL/GenBank/DDBJ databases">
        <title>Genome sequencing and analysis of members of genus Stenotrophomonas.</title>
        <authorList>
            <person name="Patil P.P."/>
            <person name="Midha S."/>
            <person name="Patil P.B."/>
        </authorList>
    </citation>
    <scope>NUCLEOTIDE SEQUENCE [LARGE SCALE GENOMIC DNA]</scope>
    <source>
        <strain evidence="2 3">DSM 18941</strain>
    </source>
</reference>
<sequence>MAVAFVAMGSWAAFANLAHPMPRPLIAGLVQGTLSALITLFLKRMIEALSARLPGSAGYWVPPLVAIAASLSLLSSIHWLAGTPEILRTIIVPLSVTAVYATTYNLALRRAVRTGQ</sequence>
<dbReference type="Proteomes" id="UP000051863">
    <property type="component" value="Unassembled WGS sequence"/>
</dbReference>
<organism evidence="2 3">
    <name type="scientific">Stenotrophomonas terrae</name>
    <dbReference type="NCBI Taxonomy" id="405446"/>
    <lineage>
        <taxon>Bacteria</taxon>
        <taxon>Pseudomonadati</taxon>
        <taxon>Pseudomonadota</taxon>
        <taxon>Gammaproteobacteria</taxon>
        <taxon>Lysobacterales</taxon>
        <taxon>Lysobacteraceae</taxon>
        <taxon>Stenotrophomonas</taxon>
    </lineage>
</organism>
<feature type="transmembrane region" description="Helical" evidence="1">
    <location>
        <begin position="58"/>
        <end position="80"/>
    </location>
</feature>
<evidence type="ECO:0000256" key="1">
    <source>
        <dbReference type="SAM" id="Phobius"/>
    </source>
</evidence>
<comment type="caution">
    <text evidence="2">The sequence shown here is derived from an EMBL/GenBank/DDBJ whole genome shotgun (WGS) entry which is preliminary data.</text>
</comment>
<keyword evidence="3" id="KW-1185">Reference proteome</keyword>
<accession>A0A0R0C6F2</accession>
<gene>
    <name evidence="2" type="ORF">ABB27_16010</name>
</gene>
<evidence type="ECO:0000313" key="2">
    <source>
        <dbReference type="EMBL" id="KRG65045.1"/>
    </source>
</evidence>
<name>A0A0R0C6F2_9GAMM</name>
<keyword evidence="1" id="KW-0472">Membrane</keyword>
<dbReference type="EMBL" id="LDJJ01000057">
    <property type="protein sequence ID" value="KRG65045.1"/>
    <property type="molecule type" value="Genomic_DNA"/>
</dbReference>
<feature type="transmembrane region" description="Helical" evidence="1">
    <location>
        <begin position="25"/>
        <end position="46"/>
    </location>
</feature>
<keyword evidence="1" id="KW-0812">Transmembrane</keyword>
<evidence type="ECO:0000313" key="3">
    <source>
        <dbReference type="Proteomes" id="UP000051863"/>
    </source>
</evidence>
<keyword evidence="1" id="KW-1133">Transmembrane helix</keyword>
<dbReference type="OrthoDB" id="7865775at2"/>
<feature type="transmembrane region" description="Helical" evidence="1">
    <location>
        <begin position="86"/>
        <end position="107"/>
    </location>
</feature>
<proteinExistence type="predicted"/>